<dbReference type="Proteomes" id="UP000177481">
    <property type="component" value="Unassembled WGS sequence"/>
</dbReference>
<dbReference type="EMBL" id="MEZX01000002">
    <property type="protein sequence ID" value="OGD64456.1"/>
    <property type="molecule type" value="Genomic_DNA"/>
</dbReference>
<accession>A0A1F5EAZ9</accession>
<sequence>MAKYMLDCDLGDENHETEHFEVEAVSDDEAVTKLMEAMKPHGDKHHPDMADKTPEEMKEMIMGMWKIEE</sequence>
<name>A0A1F5EAZ9_9BACT</name>
<organism evidence="1 2">
    <name type="scientific">Candidatus Berkelbacteria bacterium RIFCSPLOWO2_01_FULL_50_28</name>
    <dbReference type="NCBI Taxonomy" id="1797471"/>
    <lineage>
        <taxon>Bacteria</taxon>
        <taxon>Candidatus Berkelbacteria</taxon>
    </lineage>
</organism>
<proteinExistence type="predicted"/>
<evidence type="ECO:0000313" key="1">
    <source>
        <dbReference type="EMBL" id="OGD64456.1"/>
    </source>
</evidence>
<gene>
    <name evidence="1" type="ORF">A3A71_00115</name>
</gene>
<evidence type="ECO:0008006" key="3">
    <source>
        <dbReference type="Google" id="ProtNLM"/>
    </source>
</evidence>
<dbReference type="STRING" id="1797471.A3A71_00115"/>
<protein>
    <recommendedName>
        <fullName evidence="3">DUF1059 domain-containing protein</fullName>
    </recommendedName>
</protein>
<comment type="caution">
    <text evidence="1">The sequence shown here is derived from an EMBL/GenBank/DDBJ whole genome shotgun (WGS) entry which is preliminary data.</text>
</comment>
<reference evidence="1 2" key="1">
    <citation type="journal article" date="2016" name="Nat. Commun.">
        <title>Thousands of microbial genomes shed light on interconnected biogeochemical processes in an aquifer system.</title>
        <authorList>
            <person name="Anantharaman K."/>
            <person name="Brown C.T."/>
            <person name="Hug L.A."/>
            <person name="Sharon I."/>
            <person name="Castelle C.J."/>
            <person name="Probst A.J."/>
            <person name="Thomas B.C."/>
            <person name="Singh A."/>
            <person name="Wilkins M.J."/>
            <person name="Karaoz U."/>
            <person name="Brodie E.L."/>
            <person name="Williams K.H."/>
            <person name="Hubbard S.S."/>
            <person name="Banfield J.F."/>
        </authorList>
    </citation>
    <scope>NUCLEOTIDE SEQUENCE [LARGE SCALE GENOMIC DNA]</scope>
</reference>
<evidence type="ECO:0000313" key="2">
    <source>
        <dbReference type="Proteomes" id="UP000177481"/>
    </source>
</evidence>
<dbReference type="AlphaFoldDB" id="A0A1F5EAZ9"/>